<evidence type="ECO:0000256" key="2">
    <source>
        <dbReference type="ARBA" id="ARBA00022448"/>
    </source>
</evidence>
<feature type="transmembrane region" description="Helical" evidence="7">
    <location>
        <begin position="51"/>
        <end position="80"/>
    </location>
</feature>
<keyword evidence="3" id="KW-1003">Cell membrane</keyword>
<dbReference type="GO" id="GO:0005886">
    <property type="term" value="C:plasma membrane"/>
    <property type="evidence" value="ECO:0007669"/>
    <property type="project" value="UniProtKB-SubCell"/>
</dbReference>
<evidence type="ECO:0000256" key="7">
    <source>
        <dbReference type="SAM" id="Phobius"/>
    </source>
</evidence>
<feature type="transmembrane region" description="Helical" evidence="7">
    <location>
        <begin position="241"/>
        <end position="262"/>
    </location>
</feature>
<dbReference type="EMBL" id="ACIP02000002">
    <property type="protein sequence ID" value="EEP28549.1"/>
    <property type="molecule type" value="Genomic_DNA"/>
</dbReference>
<comment type="subcellular location">
    <subcellularLocation>
        <location evidence="1">Cell membrane</location>
        <topology evidence="1">Multi-pass membrane protein</topology>
    </subcellularLocation>
</comment>
<evidence type="ECO:0000256" key="1">
    <source>
        <dbReference type="ARBA" id="ARBA00004651"/>
    </source>
</evidence>
<dbReference type="eggNOG" id="COG0534">
    <property type="taxonomic scope" value="Bacteria"/>
</dbReference>
<dbReference type="InterPro" id="IPR002528">
    <property type="entry name" value="MATE_fam"/>
</dbReference>
<evidence type="ECO:0000256" key="5">
    <source>
        <dbReference type="ARBA" id="ARBA00022989"/>
    </source>
</evidence>
<evidence type="ECO:0000256" key="4">
    <source>
        <dbReference type="ARBA" id="ARBA00022692"/>
    </source>
</evidence>
<dbReference type="HOGENOM" id="CLU_012893_5_1_9"/>
<feature type="transmembrane region" description="Helical" evidence="7">
    <location>
        <begin position="282"/>
        <end position="303"/>
    </location>
</feature>
<protein>
    <submittedName>
        <fullName evidence="8">MATE efflux family protein</fullName>
    </submittedName>
</protein>
<dbReference type="GO" id="GO:0015297">
    <property type="term" value="F:antiporter activity"/>
    <property type="evidence" value="ECO:0007669"/>
    <property type="project" value="InterPro"/>
</dbReference>
<keyword evidence="5 7" id="KW-1133">Transmembrane helix</keyword>
<feature type="transmembrane region" description="Helical" evidence="7">
    <location>
        <begin position="92"/>
        <end position="114"/>
    </location>
</feature>
<evidence type="ECO:0000313" key="9">
    <source>
        <dbReference type="Proteomes" id="UP000003494"/>
    </source>
</evidence>
<dbReference type="CDD" id="cd13134">
    <property type="entry name" value="MATE_like_8"/>
    <property type="match status" value="1"/>
</dbReference>
<evidence type="ECO:0000256" key="6">
    <source>
        <dbReference type="ARBA" id="ARBA00023136"/>
    </source>
</evidence>
<gene>
    <name evidence="8" type="ORF">GCWU000342_01359</name>
</gene>
<organism evidence="8 9">
    <name type="scientific">Shuttleworthella satelles DSM 14600</name>
    <dbReference type="NCBI Taxonomy" id="626523"/>
    <lineage>
        <taxon>Bacteria</taxon>
        <taxon>Bacillati</taxon>
        <taxon>Bacillota</taxon>
        <taxon>Clostridia</taxon>
        <taxon>Lachnospirales</taxon>
        <taxon>Lachnospiraceae</taxon>
        <taxon>Shuttleworthella</taxon>
    </lineage>
</organism>
<dbReference type="PIRSF" id="PIRSF006603">
    <property type="entry name" value="DinF"/>
    <property type="match status" value="1"/>
</dbReference>
<comment type="caution">
    <text evidence="8">The sequence shown here is derived from an EMBL/GenBank/DDBJ whole genome shotgun (WGS) entry which is preliminary data.</text>
</comment>
<proteinExistence type="predicted"/>
<dbReference type="AlphaFoldDB" id="C4GBQ6"/>
<accession>C4GBQ6</accession>
<keyword evidence="9" id="KW-1185">Reference proteome</keyword>
<dbReference type="NCBIfam" id="TIGR00797">
    <property type="entry name" value="matE"/>
    <property type="match status" value="1"/>
</dbReference>
<evidence type="ECO:0000256" key="3">
    <source>
        <dbReference type="ARBA" id="ARBA00022475"/>
    </source>
</evidence>
<dbReference type="RefSeq" id="WP_006906362.1">
    <property type="nucleotide sequence ID" value="NZ_GG665866.1"/>
</dbReference>
<dbReference type="Proteomes" id="UP000003494">
    <property type="component" value="Unassembled WGS sequence"/>
</dbReference>
<name>C4GBQ6_9FIRM</name>
<reference evidence="8" key="1">
    <citation type="submission" date="2009-04" db="EMBL/GenBank/DDBJ databases">
        <authorList>
            <person name="Weinstock G."/>
            <person name="Sodergren E."/>
            <person name="Clifton S."/>
            <person name="Fulton L."/>
            <person name="Fulton B."/>
            <person name="Courtney L."/>
            <person name="Fronick C."/>
            <person name="Harrison M."/>
            <person name="Strong C."/>
            <person name="Farmer C."/>
            <person name="Delahaunty K."/>
            <person name="Markovic C."/>
            <person name="Hall O."/>
            <person name="Minx P."/>
            <person name="Tomlinson C."/>
            <person name="Mitreva M."/>
            <person name="Nelson J."/>
            <person name="Hou S."/>
            <person name="Wollam A."/>
            <person name="Pepin K.H."/>
            <person name="Johnson M."/>
            <person name="Bhonagiri V."/>
            <person name="Nash W.E."/>
            <person name="Warren W."/>
            <person name="Chinwalla A."/>
            <person name="Mardis E.R."/>
            <person name="Wilson R.K."/>
        </authorList>
    </citation>
    <scope>NUCLEOTIDE SEQUENCE [LARGE SCALE GENOMIC DNA]</scope>
    <source>
        <strain evidence="8">DSM 14600</strain>
    </source>
</reference>
<dbReference type="STRING" id="626523.GCWU000342_01359"/>
<feature type="transmembrane region" description="Helical" evidence="7">
    <location>
        <begin position="164"/>
        <end position="187"/>
    </location>
</feature>
<sequence length="452" mass="49147">MKIREIFGDSRFNRRLWHLAWPIALQSLLLASVAAADALMLGLLEQNAMAAVALAAQISFVMSIFILGIASGGSVLAAQYWGKKDPESLDHIFHIMLRIMALVDLVFFGASFFISRQLMMIYSSDGLLIELGGRYLRIAAWSYLLMGISQSYQVFMKISDHARSALYVSSAAVLMNIAFNAVFIFGIGPIPQLRAEGAAIATVISRLAELVICLFLSCRPGYLHPRTANLLKVDSVLSRDFIRVSLPLLGASLLWGAGFSAYTAIVGHLGADAAAANSVASVVRDLICCLCNGIAAAGGILLGQELGAGNQEEARRIGIRLRDISFFIGFVSMGMVLLLTIPVVAGLKLTPLAQSYLTGMMLVQAFYMIGRTVNTVMINGIFDSGGDTIFDLYSLVVAMWGISIPVALAGAFYFHWPVLAVYACTCLDELGKIPWVCYHFQKYQWLKNLTRG</sequence>
<dbReference type="InterPro" id="IPR047135">
    <property type="entry name" value="YsiQ"/>
</dbReference>
<feature type="transmembrane region" description="Helical" evidence="7">
    <location>
        <begin position="390"/>
        <end position="416"/>
    </location>
</feature>
<dbReference type="PANTHER" id="PTHR42925">
    <property type="entry name" value="MULTIDRUG AND TOXIN EFFLUX PROTEIN MATE FAMILY"/>
    <property type="match status" value="1"/>
</dbReference>
<feature type="transmembrane region" description="Helical" evidence="7">
    <location>
        <begin position="199"/>
        <end position="220"/>
    </location>
</feature>
<keyword evidence="2" id="KW-0813">Transport</keyword>
<keyword evidence="4 7" id="KW-0812">Transmembrane</keyword>
<dbReference type="PANTHER" id="PTHR42925:SF2">
    <property type="entry name" value="NA+ DRIVEN MULTIDRUG EFFLUX PUMP"/>
    <property type="match status" value="1"/>
</dbReference>
<keyword evidence="6 7" id="KW-0472">Membrane</keyword>
<dbReference type="GO" id="GO:0042910">
    <property type="term" value="F:xenobiotic transmembrane transporter activity"/>
    <property type="evidence" value="ECO:0007669"/>
    <property type="project" value="InterPro"/>
</dbReference>
<evidence type="ECO:0000313" key="8">
    <source>
        <dbReference type="EMBL" id="EEP28549.1"/>
    </source>
</evidence>
<feature type="transmembrane region" description="Helical" evidence="7">
    <location>
        <begin position="324"/>
        <end position="345"/>
    </location>
</feature>
<dbReference type="InterPro" id="IPR048279">
    <property type="entry name" value="MdtK-like"/>
</dbReference>
<dbReference type="Pfam" id="PF01554">
    <property type="entry name" value="MatE"/>
    <property type="match status" value="2"/>
</dbReference>